<dbReference type="GO" id="GO:0030570">
    <property type="term" value="F:pectate lyase activity"/>
    <property type="evidence" value="ECO:0007669"/>
    <property type="project" value="UniProtKB-EC"/>
</dbReference>
<evidence type="ECO:0000313" key="1">
    <source>
        <dbReference type="EMBL" id="ABR71284.1"/>
    </source>
</evidence>
<organism evidence="1">
    <name type="scientific">Marinomonas sp. (strain MWYL1)</name>
    <dbReference type="NCBI Taxonomy" id="400668"/>
    <lineage>
        <taxon>Bacteria</taxon>
        <taxon>Pseudomonadati</taxon>
        <taxon>Pseudomonadota</taxon>
        <taxon>Gammaproteobacteria</taxon>
        <taxon>Oceanospirillales</taxon>
        <taxon>Oceanospirillaceae</taxon>
        <taxon>Marinomonas</taxon>
    </lineage>
</organism>
<dbReference type="EMBL" id="CP000749">
    <property type="protein sequence ID" value="ABR71284.1"/>
    <property type="molecule type" value="Genomic_DNA"/>
</dbReference>
<dbReference type="EC" id="4.2.2.2" evidence="1"/>
<proteinExistence type="predicted"/>
<dbReference type="GO" id="GO:0042597">
    <property type="term" value="C:periplasmic space"/>
    <property type="evidence" value="ECO:0007669"/>
    <property type="project" value="InterPro"/>
</dbReference>
<name>A6VXV5_MARMS</name>
<dbReference type="HOGENOM" id="CLU_036080_0_0_6"/>
<dbReference type="Gene3D" id="3.90.105.40">
    <property type="match status" value="1"/>
</dbReference>
<dbReference type="Gene3D" id="2.30.30.880">
    <property type="match status" value="1"/>
</dbReference>
<sequence length="560" mass="64457">MRERIKTRINTMQNMLDYLTHYANTILQNYRDPYHGTPLFFDGCNTFNNKPVTWKNTDGTEWELSNIASQQNLFRFFCGLSALTNQPKYKQAAQEAIQWHFDHADSSGLIRWGGHSFLDLKTLNTVGPENKNMVHELKHHCPFYELMYETNSNATSRMIKAIWNCHVTNWDNMEMSRHGSYGLEFDEATFWDRPQNKHLEPLREMKGLSFVNIGNDLVFSAGMLYKLDHDEKALSWAEFLMSQYVNSRHPDTKLGCYQYNRPLKTGDAPEDENDPQYTFSFWGDRAQRQFGPEYGDVAKEAWVLFKMDEEALNGPEGIYGDCGLAQTLLARELGKDGKRLLDWTTEGLEAWAYYAYDANTNEIKPMFADGKDLTGQQIPRYGYYGKKGVEIIRRPVPSHVFLAYVTNWTENCSVGNQSNIIWATVCAMAKHFDLGNWDSDEPNVNLQTKADEPLFLFATLEMYQATKNASYLTLAEKLGENIFERSANRELFTASHKHIHCRFDDIEPLALLSLIAAKQGQRELVPIYRSRGGYIHGDMMMPDGSIKNTMDVKSIYPCTL</sequence>
<dbReference type="Gene3D" id="1.50.10.20">
    <property type="match status" value="1"/>
</dbReference>
<dbReference type="CAZy" id="PL2">
    <property type="family name" value="Polysaccharide Lyase Family 2"/>
</dbReference>
<protein>
    <submittedName>
        <fullName evidence="1">Pectate lyase</fullName>
        <ecNumber evidence="1">4.2.2.2</ecNumber>
    </submittedName>
</protein>
<dbReference type="InterPro" id="IPR010702">
    <property type="entry name" value="Pectate_lyase_2"/>
</dbReference>
<keyword evidence="1" id="KW-0456">Lyase</keyword>
<accession>A6VXV5</accession>
<dbReference type="AlphaFoldDB" id="A6VXV5"/>
<dbReference type="Pfam" id="PF06917">
    <property type="entry name" value="Pectate_lyase_2"/>
    <property type="match status" value="1"/>
</dbReference>
<dbReference type="KEGG" id="mmw:Mmwyl1_2362"/>
<dbReference type="STRING" id="400668.Mmwyl1_2362"/>
<reference evidence="1" key="1">
    <citation type="submission" date="2007-06" db="EMBL/GenBank/DDBJ databases">
        <title>Complete sequence of Marinomonas sp. MWYL1.</title>
        <authorList>
            <consortium name="US DOE Joint Genome Institute"/>
            <person name="Copeland A."/>
            <person name="Lucas S."/>
            <person name="Lapidus A."/>
            <person name="Barry K."/>
            <person name="Glavina del Rio T."/>
            <person name="Dalin E."/>
            <person name="Tice H."/>
            <person name="Pitluck S."/>
            <person name="Kiss H."/>
            <person name="Brettin T."/>
            <person name="Bruce D."/>
            <person name="Detter J.C."/>
            <person name="Han C."/>
            <person name="Schmutz J."/>
            <person name="Larimer F."/>
            <person name="Land M."/>
            <person name="Hauser L."/>
            <person name="Kyrpides N."/>
            <person name="Kim E."/>
            <person name="Johnston A.W.B."/>
            <person name="Todd J.D."/>
            <person name="Rogers R."/>
            <person name="Wexler M."/>
            <person name="Bond P.L."/>
            <person name="Li Y."/>
            <person name="Richardson P."/>
        </authorList>
    </citation>
    <scope>NUCLEOTIDE SEQUENCE [LARGE SCALE GENOMIC DNA]</scope>
    <source>
        <strain evidence="1">MWYL1</strain>
    </source>
</reference>
<gene>
    <name evidence="1" type="ordered locus">Mmwyl1_2362</name>
</gene>
<dbReference type="GO" id="GO:0045490">
    <property type="term" value="P:pectin catabolic process"/>
    <property type="evidence" value="ECO:0007669"/>
    <property type="project" value="InterPro"/>
</dbReference>
<dbReference type="eggNOG" id="ENOG502Z7J0">
    <property type="taxonomic scope" value="Bacteria"/>
</dbReference>